<keyword evidence="6" id="KW-1185">Reference proteome</keyword>
<protein>
    <submittedName>
        <fullName evidence="5">GntR family transcriptional regulator</fullName>
    </submittedName>
</protein>
<dbReference type="EMBL" id="BMHY01000010">
    <property type="protein sequence ID" value="GGG81276.1"/>
    <property type="molecule type" value="Genomic_DNA"/>
</dbReference>
<gene>
    <name evidence="5" type="ORF">GCM10010918_43150</name>
</gene>
<dbReference type="InterPro" id="IPR036390">
    <property type="entry name" value="WH_DNA-bd_sf"/>
</dbReference>
<dbReference type="RefSeq" id="WP_188891274.1">
    <property type="nucleotide sequence ID" value="NZ_BMHY01000010.1"/>
</dbReference>
<dbReference type="AlphaFoldDB" id="A0A917HJM3"/>
<evidence type="ECO:0000256" key="2">
    <source>
        <dbReference type="ARBA" id="ARBA00023125"/>
    </source>
</evidence>
<evidence type="ECO:0000259" key="4">
    <source>
        <dbReference type="PROSITE" id="PS50949"/>
    </source>
</evidence>
<sequence>MMIELDLQSEIPIYTQLMDQIIEGIASGRLEPGESLPSVRSLASDIGINLHTVNKAYTLLKQEGFIQVHRKKGVIVVQKEEMPQVTEHYLAKLGQQLRPVVAESLCRGLNQEQLTEIIARLYNDIQPQDKE</sequence>
<dbReference type="Pfam" id="PF00392">
    <property type="entry name" value="GntR"/>
    <property type="match status" value="1"/>
</dbReference>
<keyword evidence="2" id="KW-0238">DNA-binding</keyword>
<dbReference type="InterPro" id="IPR036388">
    <property type="entry name" value="WH-like_DNA-bd_sf"/>
</dbReference>
<keyword evidence="1" id="KW-0805">Transcription regulation</keyword>
<name>A0A917HJM3_9BACL</name>
<evidence type="ECO:0000256" key="3">
    <source>
        <dbReference type="ARBA" id="ARBA00023163"/>
    </source>
</evidence>
<comment type="caution">
    <text evidence="5">The sequence shown here is derived from an EMBL/GenBank/DDBJ whole genome shotgun (WGS) entry which is preliminary data.</text>
</comment>
<dbReference type="GO" id="GO:0003677">
    <property type="term" value="F:DNA binding"/>
    <property type="evidence" value="ECO:0007669"/>
    <property type="project" value="UniProtKB-KW"/>
</dbReference>
<dbReference type="Gene3D" id="1.10.10.10">
    <property type="entry name" value="Winged helix-like DNA-binding domain superfamily/Winged helix DNA-binding domain"/>
    <property type="match status" value="1"/>
</dbReference>
<evidence type="ECO:0000313" key="5">
    <source>
        <dbReference type="EMBL" id="GGG81276.1"/>
    </source>
</evidence>
<dbReference type="PANTHER" id="PTHR38445:SF12">
    <property type="entry name" value="GNTR-FAMILY TRANSCRIPTIONAL REGULATOR"/>
    <property type="match status" value="1"/>
</dbReference>
<keyword evidence="3" id="KW-0804">Transcription</keyword>
<dbReference type="CDD" id="cd07377">
    <property type="entry name" value="WHTH_GntR"/>
    <property type="match status" value="1"/>
</dbReference>
<dbReference type="SUPFAM" id="SSF46785">
    <property type="entry name" value="Winged helix' DNA-binding domain"/>
    <property type="match status" value="1"/>
</dbReference>
<dbReference type="GO" id="GO:0003700">
    <property type="term" value="F:DNA-binding transcription factor activity"/>
    <property type="evidence" value="ECO:0007669"/>
    <property type="project" value="InterPro"/>
</dbReference>
<dbReference type="PANTHER" id="PTHR38445">
    <property type="entry name" value="HTH-TYPE TRANSCRIPTIONAL REPRESSOR YTRA"/>
    <property type="match status" value="1"/>
</dbReference>
<dbReference type="InterPro" id="IPR000524">
    <property type="entry name" value="Tscrpt_reg_HTH_GntR"/>
</dbReference>
<dbReference type="PROSITE" id="PS50949">
    <property type="entry name" value="HTH_GNTR"/>
    <property type="match status" value="1"/>
</dbReference>
<reference evidence="5 6" key="1">
    <citation type="journal article" date="2014" name="Int. J. Syst. Evol. Microbiol.">
        <title>Complete genome sequence of Corynebacterium casei LMG S-19264T (=DSM 44701T), isolated from a smear-ripened cheese.</title>
        <authorList>
            <consortium name="US DOE Joint Genome Institute (JGI-PGF)"/>
            <person name="Walter F."/>
            <person name="Albersmeier A."/>
            <person name="Kalinowski J."/>
            <person name="Ruckert C."/>
        </authorList>
    </citation>
    <scope>NUCLEOTIDE SEQUENCE [LARGE SCALE GENOMIC DNA]</scope>
    <source>
        <strain evidence="5 6">CGMCC 1.15286</strain>
    </source>
</reference>
<dbReference type="SMART" id="SM00345">
    <property type="entry name" value="HTH_GNTR"/>
    <property type="match status" value="1"/>
</dbReference>
<evidence type="ECO:0000313" key="6">
    <source>
        <dbReference type="Proteomes" id="UP000600247"/>
    </source>
</evidence>
<organism evidence="5 6">
    <name type="scientific">Paenibacillus radicis</name>
    <name type="common">ex Gao et al. 2016</name>
    <dbReference type="NCBI Taxonomy" id="1737354"/>
    <lineage>
        <taxon>Bacteria</taxon>
        <taxon>Bacillati</taxon>
        <taxon>Bacillota</taxon>
        <taxon>Bacilli</taxon>
        <taxon>Bacillales</taxon>
        <taxon>Paenibacillaceae</taxon>
        <taxon>Paenibacillus</taxon>
    </lineage>
</organism>
<dbReference type="Proteomes" id="UP000600247">
    <property type="component" value="Unassembled WGS sequence"/>
</dbReference>
<proteinExistence type="predicted"/>
<evidence type="ECO:0000256" key="1">
    <source>
        <dbReference type="ARBA" id="ARBA00023015"/>
    </source>
</evidence>
<accession>A0A917HJM3</accession>
<feature type="domain" description="HTH gntR-type" evidence="4">
    <location>
        <begin position="11"/>
        <end position="79"/>
    </location>
</feature>